<gene>
    <name evidence="5" type="ORF">BS50DRAFT_569652</name>
</gene>
<dbReference type="Gene3D" id="3.40.5.10">
    <property type="entry name" value="Ribosomal protein L9, N-terminal domain"/>
    <property type="match status" value="1"/>
</dbReference>
<evidence type="ECO:0000256" key="1">
    <source>
        <dbReference type="ARBA" id="ARBA00010605"/>
    </source>
</evidence>
<keyword evidence="3" id="KW-0687">Ribonucleoprotein</keyword>
<dbReference type="EMBL" id="KZ678130">
    <property type="protein sequence ID" value="PSN72096.1"/>
    <property type="molecule type" value="Genomic_DNA"/>
</dbReference>
<dbReference type="STRING" id="1448308.A0A2T2P3J8"/>
<evidence type="ECO:0000313" key="5">
    <source>
        <dbReference type="EMBL" id="PSN72096.1"/>
    </source>
</evidence>
<dbReference type="InterPro" id="IPR020070">
    <property type="entry name" value="Ribosomal_bL9_N"/>
</dbReference>
<evidence type="ECO:0000313" key="6">
    <source>
        <dbReference type="Proteomes" id="UP000240883"/>
    </source>
</evidence>
<keyword evidence="2" id="KW-0689">Ribosomal protein</keyword>
<organism evidence="5 6">
    <name type="scientific">Corynespora cassiicola Philippines</name>
    <dbReference type="NCBI Taxonomy" id="1448308"/>
    <lineage>
        <taxon>Eukaryota</taxon>
        <taxon>Fungi</taxon>
        <taxon>Dikarya</taxon>
        <taxon>Ascomycota</taxon>
        <taxon>Pezizomycotina</taxon>
        <taxon>Dothideomycetes</taxon>
        <taxon>Pleosporomycetidae</taxon>
        <taxon>Pleosporales</taxon>
        <taxon>Corynesporascaceae</taxon>
        <taxon>Corynespora</taxon>
    </lineage>
</organism>
<dbReference type="GO" id="GO:0006412">
    <property type="term" value="P:translation"/>
    <property type="evidence" value="ECO:0007669"/>
    <property type="project" value="InterPro"/>
</dbReference>
<keyword evidence="6" id="KW-1185">Reference proteome</keyword>
<dbReference type="InterPro" id="IPR000244">
    <property type="entry name" value="Ribosomal_bL9"/>
</dbReference>
<evidence type="ECO:0000259" key="4">
    <source>
        <dbReference type="Pfam" id="PF01281"/>
    </source>
</evidence>
<dbReference type="Proteomes" id="UP000240883">
    <property type="component" value="Unassembled WGS sequence"/>
</dbReference>
<name>A0A2T2P3J8_CORCC</name>
<dbReference type="GO" id="GO:0005840">
    <property type="term" value="C:ribosome"/>
    <property type="evidence" value="ECO:0007669"/>
    <property type="project" value="UniProtKB-KW"/>
</dbReference>
<proteinExistence type="inferred from homology"/>
<dbReference type="GO" id="GO:0003735">
    <property type="term" value="F:structural constituent of ribosome"/>
    <property type="evidence" value="ECO:0007669"/>
    <property type="project" value="InterPro"/>
</dbReference>
<reference evidence="5 6" key="1">
    <citation type="journal article" date="2018" name="Front. Microbiol.">
        <title>Genome-Wide Analysis of Corynespora cassiicola Leaf Fall Disease Putative Effectors.</title>
        <authorList>
            <person name="Lopez D."/>
            <person name="Ribeiro S."/>
            <person name="Label P."/>
            <person name="Fumanal B."/>
            <person name="Venisse J.S."/>
            <person name="Kohler A."/>
            <person name="de Oliveira R.R."/>
            <person name="Labutti K."/>
            <person name="Lipzen A."/>
            <person name="Lail K."/>
            <person name="Bauer D."/>
            <person name="Ohm R.A."/>
            <person name="Barry K.W."/>
            <person name="Spatafora J."/>
            <person name="Grigoriev I.V."/>
            <person name="Martin F.M."/>
            <person name="Pujade-Renaud V."/>
        </authorList>
    </citation>
    <scope>NUCLEOTIDE SEQUENCE [LARGE SCALE GENOMIC DNA]</scope>
    <source>
        <strain evidence="5 6">Philippines</strain>
    </source>
</reference>
<dbReference type="GO" id="GO:1990904">
    <property type="term" value="C:ribonucleoprotein complex"/>
    <property type="evidence" value="ECO:0007669"/>
    <property type="project" value="UniProtKB-KW"/>
</dbReference>
<feature type="domain" description="Ribosomal protein L9" evidence="4">
    <location>
        <begin position="44"/>
        <end position="88"/>
    </location>
</feature>
<evidence type="ECO:0000256" key="2">
    <source>
        <dbReference type="ARBA" id="ARBA00022980"/>
    </source>
</evidence>
<comment type="similarity">
    <text evidence="1">Belongs to the bacterial ribosomal protein bL9 family.</text>
</comment>
<dbReference type="OrthoDB" id="5555409at2759"/>
<evidence type="ECO:0000256" key="3">
    <source>
        <dbReference type="ARBA" id="ARBA00023274"/>
    </source>
</evidence>
<dbReference type="AlphaFoldDB" id="A0A2T2P3J8"/>
<sequence>MASLLPQCSSCVRRVARLGLDAGRQTQTRALSKAAREAERNVVVQLRHDVPRFGRAGSYIPINPALMRNRWFPARVADYVPKKQLKQLKADGVDMSRDFNFGVQSGLEEFDDAEAAREQAKPYVRPIEIEMLSPERSMELINTFVPRTIEFARQAIEQENAGDSPRYGASNAADILTAAAMASKPKQSANAIYGSVSTADIASTIKSALAHNDEAARVVLSENDIKFVTGHDEDDSSRVKRMGNFRVEIQVPGAEAPLTRQVRVRAREQ</sequence>
<accession>A0A2T2P3J8</accession>
<dbReference type="Pfam" id="PF01281">
    <property type="entry name" value="Ribosomal_L9_N"/>
    <property type="match status" value="1"/>
</dbReference>
<dbReference type="PANTHER" id="PTHR21368">
    <property type="entry name" value="50S RIBOSOMAL PROTEIN L9"/>
    <property type="match status" value="1"/>
</dbReference>
<protein>
    <recommendedName>
        <fullName evidence="4">Ribosomal protein L9 domain-containing protein</fullName>
    </recommendedName>
</protein>
<dbReference type="InterPro" id="IPR036935">
    <property type="entry name" value="Ribosomal_bL9_N_sf"/>
</dbReference>